<dbReference type="GO" id="GO:0045493">
    <property type="term" value="P:xylan catabolic process"/>
    <property type="evidence" value="ECO:0007669"/>
    <property type="project" value="UniProtKB-KW"/>
</dbReference>
<organism evidence="9 10">
    <name type="scientific">Pseudofrankia asymbiotica</name>
    <dbReference type="NCBI Taxonomy" id="1834516"/>
    <lineage>
        <taxon>Bacteria</taxon>
        <taxon>Bacillati</taxon>
        <taxon>Actinomycetota</taxon>
        <taxon>Actinomycetes</taxon>
        <taxon>Frankiales</taxon>
        <taxon>Frankiaceae</taxon>
        <taxon>Pseudofrankia</taxon>
    </lineage>
</organism>
<dbReference type="PANTHER" id="PTHR38050:SF2">
    <property type="entry name" value="FERULOYL ESTERASE C-RELATED"/>
    <property type="match status" value="1"/>
</dbReference>
<keyword evidence="7" id="KW-0624">Polysaccharide degradation</keyword>
<evidence type="ECO:0008006" key="11">
    <source>
        <dbReference type="Google" id="ProtNLM"/>
    </source>
</evidence>
<evidence type="ECO:0000256" key="4">
    <source>
        <dbReference type="ARBA" id="ARBA00022729"/>
    </source>
</evidence>
<dbReference type="Proteomes" id="UP000188929">
    <property type="component" value="Unassembled WGS sequence"/>
</dbReference>
<evidence type="ECO:0000256" key="6">
    <source>
        <dbReference type="ARBA" id="ARBA00023277"/>
    </source>
</evidence>
<gene>
    <name evidence="9" type="ORF">BL253_10250</name>
</gene>
<protein>
    <recommendedName>
        <fullName evidence="11">Plasmid partitioning protein</fullName>
    </recommendedName>
</protein>
<dbReference type="InterPro" id="IPR029058">
    <property type="entry name" value="AB_hydrolase_fold"/>
</dbReference>
<keyword evidence="2" id="KW-0964">Secreted</keyword>
<evidence type="ECO:0000256" key="1">
    <source>
        <dbReference type="ARBA" id="ARBA00004613"/>
    </source>
</evidence>
<dbReference type="PANTHER" id="PTHR38050">
    <property type="match status" value="1"/>
</dbReference>
<evidence type="ECO:0000256" key="2">
    <source>
        <dbReference type="ARBA" id="ARBA00022525"/>
    </source>
</evidence>
<sequence>MPIAAAGVVLLMLLWYALAHDPADSPAGAGENIAAAARSGLPGDAAGTAADGKGDGDVTVVAATPGPSGCQTGRTLPAGVTTESVTVGSTKRTYLLAVPPATDNDQSRPLILNFHADGQAPTDVEAYTGLAGEATKRGYVVVDPAGVDNQWNLTRSGAVGQADGAFVAALLNDLRGRGCFADGRVFAVGYGDGADMAVAASCALPGRIAAIVSVAGSTVPPSCAKTITNLLEVHGAADQIAPWDGGGAPRTGVTAQSVPERLGRYAQAAGCSAAPKPQPLPGLGQLTAWTCDGKPDVGALSVNGGGHTWPQAQARPELGPTATSFSATVVSLLYFQAHPVVGSVVSAGSPGIGDSLGRALAGG</sequence>
<dbReference type="InterPro" id="IPR043595">
    <property type="entry name" value="FaeB/C/D"/>
</dbReference>
<dbReference type="EMBL" id="MOMC01000017">
    <property type="protein sequence ID" value="ONH31240.1"/>
    <property type="molecule type" value="Genomic_DNA"/>
</dbReference>
<feature type="signal peptide" evidence="8">
    <location>
        <begin position="1"/>
        <end position="19"/>
    </location>
</feature>
<dbReference type="Gene3D" id="3.40.50.1820">
    <property type="entry name" value="alpha/beta hydrolase"/>
    <property type="match status" value="1"/>
</dbReference>
<dbReference type="SUPFAM" id="SSF53474">
    <property type="entry name" value="alpha/beta-Hydrolases"/>
    <property type="match status" value="1"/>
</dbReference>
<evidence type="ECO:0000256" key="8">
    <source>
        <dbReference type="SAM" id="SignalP"/>
    </source>
</evidence>
<keyword evidence="10" id="KW-1185">Reference proteome</keyword>
<accession>A0A1V2IDZ2</accession>
<keyword evidence="3" id="KW-0858">Xylan degradation</keyword>
<evidence type="ECO:0000256" key="3">
    <source>
        <dbReference type="ARBA" id="ARBA00022651"/>
    </source>
</evidence>
<feature type="chain" id="PRO_5038551697" description="Plasmid partitioning protein" evidence="8">
    <location>
        <begin position="20"/>
        <end position="363"/>
    </location>
</feature>
<dbReference type="RefSeq" id="WP_076815855.1">
    <property type="nucleotide sequence ID" value="NZ_MOMC01000017.1"/>
</dbReference>
<dbReference type="AlphaFoldDB" id="A0A1V2IDZ2"/>
<evidence type="ECO:0000256" key="7">
    <source>
        <dbReference type="ARBA" id="ARBA00023326"/>
    </source>
</evidence>
<reference evidence="10" key="1">
    <citation type="submission" date="2016-10" db="EMBL/GenBank/DDBJ databases">
        <title>Frankia sp. NRRL B-16386 Genome sequencing.</title>
        <authorList>
            <person name="Ghodhbane-Gtari F."/>
            <person name="Swanson E."/>
            <person name="Gueddou A."/>
            <person name="Hezbri K."/>
            <person name="Ktari K."/>
            <person name="Nouioui I."/>
            <person name="Morris K."/>
            <person name="Simpson S."/>
            <person name="Abebe-Akele F."/>
            <person name="Thomas K."/>
            <person name="Gtari M."/>
            <person name="Tisa L.S."/>
        </authorList>
    </citation>
    <scope>NUCLEOTIDE SEQUENCE [LARGE SCALE GENOMIC DNA]</scope>
    <source>
        <strain evidence="10">NRRL B-16386</strain>
    </source>
</reference>
<dbReference type="STRING" id="1834516.BL253_10250"/>
<keyword evidence="6" id="KW-0119">Carbohydrate metabolism</keyword>
<dbReference type="GO" id="GO:0030600">
    <property type="term" value="F:feruloyl esterase activity"/>
    <property type="evidence" value="ECO:0007669"/>
    <property type="project" value="InterPro"/>
</dbReference>
<proteinExistence type="predicted"/>
<comment type="caution">
    <text evidence="9">The sequence shown here is derived from an EMBL/GenBank/DDBJ whole genome shotgun (WGS) entry which is preliminary data.</text>
</comment>
<comment type="subcellular location">
    <subcellularLocation>
        <location evidence="1">Secreted</location>
    </subcellularLocation>
</comment>
<evidence type="ECO:0000313" key="9">
    <source>
        <dbReference type="EMBL" id="ONH31240.1"/>
    </source>
</evidence>
<name>A0A1V2IDZ2_9ACTN</name>
<evidence type="ECO:0000313" key="10">
    <source>
        <dbReference type="Proteomes" id="UP000188929"/>
    </source>
</evidence>
<dbReference type="GO" id="GO:0005576">
    <property type="term" value="C:extracellular region"/>
    <property type="evidence" value="ECO:0007669"/>
    <property type="project" value="UniProtKB-SubCell"/>
</dbReference>
<evidence type="ECO:0000256" key="5">
    <source>
        <dbReference type="ARBA" id="ARBA00022801"/>
    </source>
</evidence>
<dbReference type="OrthoDB" id="9767239at2"/>
<keyword evidence="5" id="KW-0378">Hydrolase</keyword>
<keyword evidence="4 8" id="KW-0732">Signal</keyword>